<comment type="caution">
    <text evidence="2">The sequence shown here is derived from an EMBL/GenBank/DDBJ whole genome shotgun (WGS) entry which is preliminary data.</text>
</comment>
<dbReference type="Pfam" id="PF00561">
    <property type="entry name" value="Abhydrolase_1"/>
    <property type="match status" value="1"/>
</dbReference>
<keyword evidence="2" id="KW-0378">Hydrolase</keyword>
<dbReference type="GO" id="GO:0016787">
    <property type="term" value="F:hydrolase activity"/>
    <property type="evidence" value="ECO:0007669"/>
    <property type="project" value="UniProtKB-KW"/>
</dbReference>
<dbReference type="AlphaFoldDB" id="A0A3D0KEI2"/>
<name>A0A3D0KEI2_9GAMM</name>
<proteinExistence type="predicted"/>
<dbReference type="InterPro" id="IPR000073">
    <property type="entry name" value="AB_hydrolase_1"/>
</dbReference>
<gene>
    <name evidence="2" type="ORF">DEO68_07105</name>
</gene>
<evidence type="ECO:0000259" key="1">
    <source>
        <dbReference type="Pfam" id="PF00561"/>
    </source>
</evidence>
<dbReference type="PANTHER" id="PTHR43689:SF8">
    <property type="entry name" value="ALPHA_BETA-HYDROLASES SUPERFAMILY PROTEIN"/>
    <property type="match status" value="1"/>
</dbReference>
<organism evidence="2">
    <name type="scientific">Halomonas campaniensis</name>
    <dbReference type="NCBI Taxonomy" id="213554"/>
    <lineage>
        <taxon>Bacteria</taxon>
        <taxon>Pseudomonadati</taxon>
        <taxon>Pseudomonadota</taxon>
        <taxon>Gammaproteobacteria</taxon>
        <taxon>Oceanospirillales</taxon>
        <taxon>Halomonadaceae</taxon>
        <taxon>Halomonas</taxon>
    </lineage>
</organism>
<dbReference type="PRINTS" id="PR00111">
    <property type="entry name" value="ABHYDROLASE"/>
</dbReference>
<accession>A0A3D0KEI2</accession>
<feature type="domain" description="AB hydrolase-1" evidence="1">
    <location>
        <begin position="44"/>
        <end position="167"/>
    </location>
</feature>
<evidence type="ECO:0000313" key="2">
    <source>
        <dbReference type="EMBL" id="HCA01938.1"/>
    </source>
</evidence>
<dbReference type="Gene3D" id="3.40.50.1820">
    <property type="entry name" value="alpha/beta hydrolase"/>
    <property type="match status" value="1"/>
</dbReference>
<sequence length="275" mass="30888">MVPTTVDSDTLCPEPIFQDRWVATPRGRVFTRTWETSHLRSDVPIVLLHDSLGCVDLWRSFPAALCAATQRRVIAYDRLGFGRSDACLTPPLLSFIDDEPSTSFAALQSAFQLTHFIALGHSVGGCMAVHCAGQYVEQCQGLITIAAQAVNEPRTQQGIEEARAAFQMPEQFAKLEKYHGNKARWVLNGWIDTWLHPAFEHWSLTPALQHVHCPTLVLHGENDEYGSHRQPERIARHTRGPAHTEILPGVGHVPHREVEAVVVHYVREFIERLTP</sequence>
<dbReference type="InterPro" id="IPR029058">
    <property type="entry name" value="AB_hydrolase_fold"/>
</dbReference>
<dbReference type="SUPFAM" id="SSF53474">
    <property type="entry name" value="alpha/beta-Hydrolases"/>
    <property type="match status" value="1"/>
</dbReference>
<reference evidence="2" key="1">
    <citation type="journal article" date="2018" name="Nat. Biotechnol.">
        <title>A standardized bacterial taxonomy based on genome phylogeny substantially revises the tree of life.</title>
        <authorList>
            <person name="Parks D.H."/>
            <person name="Chuvochina M."/>
            <person name="Waite D.W."/>
            <person name="Rinke C."/>
            <person name="Skarshewski A."/>
            <person name="Chaumeil P.A."/>
            <person name="Hugenholtz P."/>
        </authorList>
    </citation>
    <scope>NUCLEOTIDE SEQUENCE [LARGE SCALE GENOMIC DNA]</scope>
    <source>
        <strain evidence="2">UBA11284</strain>
    </source>
</reference>
<protein>
    <submittedName>
        <fullName evidence="2">Alpha/beta hydrolase</fullName>
    </submittedName>
</protein>
<dbReference type="EMBL" id="DOTR01000034">
    <property type="protein sequence ID" value="HCA01938.1"/>
    <property type="molecule type" value="Genomic_DNA"/>
</dbReference>
<dbReference type="PANTHER" id="PTHR43689">
    <property type="entry name" value="HYDROLASE"/>
    <property type="match status" value="1"/>
</dbReference>